<evidence type="ECO:0000313" key="1">
    <source>
        <dbReference type="EMBL" id="AKE38638.1"/>
    </source>
</evidence>
<dbReference type="InterPro" id="IPR053136">
    <property type="entry name" value="UTP_pyrophosphatase-like"/>
</dbReference>
<dbReference type="OrthoDB" id="9811177at2"/>
<name>A0A0F6QXE7_9CORY</name>
<dbReference type="CDD" id="cd07344">
    <property type="entry name" value="M48_yhfN_like"/>
    <property type="match status" value="1"/>
</dbReference>
<dbReference type="HOGENOM" id="CLU_094108_1_0_11"/>
<evidence type="ECO:0000313" key="2">
    <source>
        <dbReference type="Proteomes" id="UP000033566"/>
    </source>
</evidence>
<gene>
    <name evidence="1" type="ORF">UL81_03285</name>
</gene>
<dbReference type="Gene3D" id="3.30.2010.10">
    <property type="entry name" value="Metalloproteases ('zincins'), catalytic domain"/>
    <property type="match status" value="1"/>
</dbReference>
<dbReference type="Pfam" id="PF01863">
    <property type="entry name" value="YgjP-like"/>
    <property type="match status" value="1"/>
</dbReference>
<dbReference type="RefSeq" id="WP_035106908.1">
    <property type="nucleotide sequence ID" value="NZ_CP011311.1"/>
</dbReference>
<proteinExistence type="predicted"/>
<protein>
    <submittedName>
        <fullName evidence="1">Uncharacterized protein</fullName>
    </submittedName>
</protein>
<dbReference type="InterPro" id="IPR002725">
    <property type="entry name" value="YgjP-like_metallopeptidase"/>
</dbReference>
<dbReference type="KEGG" id="ccj:UL81_03285"/>
<reference evidence="1 2" key="1">
    <citation type="journal article" date="2015" name="Genome Announc.">
        <title>Complete Genome Sequence of Corynebacterium camporealensis DSM 44610, Isolated from the Milk of a Manchega Sheep with Subclinical Mastitis.</title>
        <authorList>
            <person name="Ruckert C."/>
            <person name="Albersmeier A."/>
            <person name="Winkler A."/>
            <person name="Tauch A."/>
        </authorList>
    </citation>
    <scope>NUCLEOTIDE SEQUENCE [LARGE SCALE GENOMIC DNA]</scope>
    <source>
        <strain evidence="1 2">DSM 44610</strain>
    </source>
</reference>
<dbReference type="Proteomes" id="UP000033566">
    <property type="component" value="Chromosome"/>
</dbReference>
<dbReference type="EMBL" id="CP011311">
    <property type="protein sequence ID" value="AKE38638.1"/>
    <property type="molecule type" value="Genomic_DNA"/>
</dbReference>
<dbReference type="PATRIC" id="fig|161896.4.peg.649"/>
<organism evidence="1 2">
    <name type="scientific">Corynebacterium camporealensis</name>
    <dbReference type="NCBI Taxonomy" id="161896"/>
    <lineage>
        <taxon>Bacteria</taxon>
        <taxon>Bacillati</taxon>
        <taxon>Actinomycetota</taxon>
        <taxon>Actinomycetes</taxon>
        <taxon>Mycobacteriales</taxon>
        <taxon>Corynebacteriaceae</taxon>
        <taxon>Corynebacterium</taxon>
    </lineage>
</organism>
<dbReference type="PANTHER" id="PTHR30399:SF1">
    <property type="entry name" value="UTP PYROPHOSPHATASE"/>
    <property type="match status" value="1"/>
</dbReference>
<accession>A0A0F6QXE7</accession>
<dbReference type="PANTHER" id="PTHR30399">
    <property type="entry name" value="UNCHARACTERIZED PROTEIN YGJP"/>
    <property type="match status" value="1"/>
</dbReference>
<keyword evidence="2" id="KW-1185">Reference proteome</keyword>
<dbReference type="AlphaFoldDB" id="A0A0F6QXE7"/>
<sequence>MSKVRVIRSARRKRTVQARMEEGTLVVRIPDWMSKKEEEEAVASMLARLERKQAPASDDELLKRAKQLNTKYLEGQANIGSVRWVSNQQHRWGSCTTSTGDIRITDRLQKVPDYVLDSVLIHELTHTFIPGHGPEFWAWADSFPQAERAKGYLEAFQRWG</sequence>
<dbReference type="STRING" id="161896.UL81_03285"/>